<proteinExistence type="predicted"/>
<dbReference type="EMBL" id="CATNWA010014501">
    <property type="protein sequence ID" value="CAI9572531.1"/>
    <property type="molecule type" value="Genomic_DNA"/>
</dbReference>
<protein>
    <submittedName>
        <fullName evidence="1">Uncharacterized protein</fullName>
    </submittedName>
</protein>
<sequence length="61" mass="6936">FTAFTCVSVCFFFQHPKCTECRSYPFHICACQCLQFQCVPVAEKKSRTGCIFPALNCTGTW</sequence>
<reference evidence="1" key="1">
    <citation type="submission" date="2023-05" db="EMBL/GenBank/DDBJ databases">
        <authorList>
            <person name="Stuckert A."/>
        </authorList>
    </citation>
    <scope>NUCLEOTIDE SEQUENCE</scope>
</reference>
<evidence type="ECO:0000313" key="2">
    <source>
        <dbReference type="Proteomes" id="UP001162483"/>
    </source>
</evidence>
<keyword evidence="2" id="KW-1185">Reference proteome</keyword>
<evidence type="ECO:0000313" key="1">
    <source>
        <dbReference type="EMBL" id="CAI9572531.1"/>
    </source>
</evidence>
<comment type="caution">
    <text evidence="1">The sequence shown here is derived from an EMBL/GenBank/DDBJ whole genome shotgun (WGS) entry which is preliminary data.</text>
</comment>
<accession>A0ABN9DIV2</accession>
<gene>
    <name evidence="1" type="ORF">SPARVUS_LOCUS7459354</name>
</gene>
<feature type="non-terminal residue" evidence="1">
    <location>
        <position position="1"/>
    </location>
</feature>
<dbReference type="Proteomes" id="UP001162483">
    <property type="component" value="Unassembled WGS sequence"/>
</dbReference>
<name>A0ABN9DIV2_9NEOB</name>
<organism evidence="1 2">
    <name type="scientific">Staurois parvus</name>
    <dbReference type="NCBI Taxonomy" id="386267"/>
    <lineage>
        <taxon>Eukaryota</taxon>
        <taxon>Metazoa</taxon>
        <taxon>Chordata</taxon>
        <taxon>Craniata</taxon>
        <taxon>Vertebrata</taxon>
        <taxon>Euteleostomi</taxon>
        <taxon>Amphibia</taxon>
        <taxon>Batrachia</taxon>
        <taxon>Anura</taxon>
        <taxon>Neobatrachia</taxon>
        <taxon>Ranoidea</taxon>
        <taxon>Ranidae</taxon>
        <taxon>Staurois</taxon>
    </lineage>
</organism>